<keyword evidence="6 7" id="KW-0472">Membrane</keyword>
<dbReference type="RefSeq" id="WP_158868552.1">
    <property type="nucleotide sequence ID" value="NZ_CP046401.1"/>
</dbReference>
<evidence type="ECO:0000256" key="2">
    <source>
        <dbReference type="ARBA" id="ARBA00009045"/>
    </source>
</evidence>
<evidence type="ECO:0000256" key="4">
    <source>
        <dbReference type="ARBA" id="ARBA00022801"/>
    </source>
</evidence>
<dbReference type="InterPro" id="IPR050925">
    <property type="entry name" value="Rhomboid_protease_S54"/>
</dbReference>
<proteinExistence type="inferred from homology"/>
<dbReference type="Gene3D" id="1.20.1540.10">
    <property type="entry name" value="Rhomboid-like"/>
    <property type="match status" value="1"/>
</dbReference>
<dbReference type="InterPro" id="IPR022764">
    <property type="entry name" value="Peptidase_S54_rhomboid_dom"/>
</dbReference>
<feature type="transmembrane region" description="Helical" evidence="7">
    <location>
        <begin position="136"/>
        <end position="156"/>
    </location>
</feature>
<feature type="transmembrane region" description="Helical" evidence="7">
    <location>
        <begin position="110"/>
        <end position="130"/>
    </location>
</feature>
<dbReference type="Proteomes" id="UP000428260">
    <property type="component" value="Chromosome"/>
</dbReference>
<name>A0A6I6JVT4_9BACT</name>
<keyword evidence="5 7" id="KW-1133">Transmembrane helix</keyword>
<keyword evidence="3 7" id="KW-0812">Transmembrane</keyword>
<comment type="similarity">
    <text evidence="2">Belongs to the peptidase S54 family.</text>
</comment>
<dbReference type="SUPFAM" id="SSF144091">
    <property type="entry name" value="Rhomboid-like"/>
    <property type="match status" value="1"/>
</dbReference>
<dbReference type="AlphaFoldDB" id="A0A6I6JVT4"/>
<evidence type="ECO:0000256" key="3">
    <source>
        <dbReference type="ARBA" id="ARBA00022692"/>
    </source>
</evidence>
<feature type="domain" description="Peptidase S54 rhomboid" evidence="8">
    <location>
        <begin position="38"/>
        <end position="187"/>
    </location>
</feature>
<evidence type="ECO:0000256" key="7">
    <source>
        <dbReference type="SAM" id="Phobius"/>
    </source>
</evidence>
<evidence type="ECO:0000256" key="5">
    <source>
        <dbReference type="ARBA" id="ARBA00022989"/>
    </source>
</evidence>
<dbReference type="KEGG" id="mcos:GM418_17530"/>
<keyword evidence="9" id="KW-0645">Protease</keyword>
<feature type="transmembrane region" description="Helical" evidence="7">
    <location>
        <begin position="56"/>
        <end position="78"/>
    </location>
</feature>
<sequence>MTTWFIIGITAFISYMGFQNRDLMTKLQFNAAKIIQEKEYYRLVTHAFIHANWSHLIVNMLVLYFFGPHIESFLGYYFGNKATAFYLLLYFGGILTSNLWSLVKNKNNYYYNAVGASGAVSAVLFAFIFFAPLEKLLLFFVLPIPAILFAIGYLFYSYQMSKQKNDNVAHDAHFLGSVFGFIFPILLKPGLFENFIDKLFAFL</sequence>
<keyword evidence="10" id="KW-1185">Reference proteome</keyword>
<dbReference type="GO" id="GO:0006508">
    <property type="term" value="P:proteolysis"/>
    <property type="evidence" value="ECO:0007669"/>
    <property type="project" value="UniProtKB-KW"/>
</dbReference>
<dbReference type="InterPro" id="IPR035952">
    <property type="entry name" value="Rhomboid-like_sf"/>
</dbReference>
<feature type="transmembrane region" description="Helical" evidence="7">
    <location>
        <begin position="168"/>
        <end position="187"/>
    </location>
</feature>
<dbReference type="EMBL" id="CP046401">
    <property type="protein sequence ID" value="QGY45409.1"/>
    <property type="molecule type" value="Genomic_DNA"/>
</dbReference>
<protein>
    <submittedName>
        <fullName evidence="9">Rhomboid family intramembrane serine protease</fullName>
    </submittedName>
</protein>
<evidence type="ECO:0000256" key="6">
    <source>
        <dbReference type="ARBA" id="ARBA00023136"/>
    </source>
</evidence>
<dbReference type="PANTHER" id="PTHR43731:SF14">
    <property type="entry name" value="PRESENILIN-ASSOCIATED RHOMBOID-LIKE PROTEIN, MITOCHONDRIAL"/>
    <property type="match status" value="1"/>
</dbReference>
<gene>
    <name evidence="9" type="ORF">GM418_17530</name>
</gene>
<feature type="transmembrane region" description="Helical" evidence="7">
    <location>
        <begin position="84"/>
        <end position="103"/>
    </location>
</feature>
<organism evidence="9 10">
    <name type="scientific">Maribellus comscasis</name>
    <dbReference type="NCBI Taxonomy" id="2681766"/>
    <lineage>
        <taxon>Bacteria</taxon>
        <taxon>Pseudomonadati</taxon>
        <taxon>Bacteroidota</taxon>
        <taxon>Bacteroidia</taxon>
        <taxon>Marinilabiliales</taxon>
        <taxon>Prolixibacteraceae</taxon>
        <taxon>Maribellus</taxon>
    </lineage>
</organism>
<keyword evidence="4" id="KW-0378">Hydrolase</keyword>
<dbReference type="GO" id="GO:0004252">
    <property type="term" value="F:serine-type endopeptidase activity"/>
    <property type="evidence" value="ECO:0007669"/>
    <property type="project" value="InterPro"/>
</dbReference>
<reference evidence="9 10" key="1">
    <citation type="submission" date="2019-11" db="EMBL/GenBank/DDBJ databases">
        <authorList>
            <person name="Zheng R.K."/>
            <person name="Sun C.M."/>
        </authorList>
    </citation>
    <scope>NUCLEOTIDE SEQUENCE [LARGE SCALE GENOMIC DNA]</scope>
    <source>
        <strain evidence="9 10">WC007</strain>
    </source>
</reference>
<comment type="subcellular location">
    <subcellularLocation>
        <location evidence="1">Membrane</location>
        <topology evidence="1">Multi-pass membrane protein</topology>
    </subcellularLocation>
</comment>
<evidence type="ECO:0000313" key="10">
    <source>
        <dbReference type="Proteomes" id="UP000428260"/>
    </source>
</evidence>
<evidence type="ECO:0000313" key="9">
    <source>
        <dbReference type="EMBL" id="QGY45409.1"/>
    </source>
</evidence>
<dbReference type="PANTHER" id="PTHR43731">
    <property type="entry name" value="RHOMBOID PROTEASE"/>
    <property type="match status" value="1"/>
</dbReference>
<dbReference type="Pfam" id="PF01694">
    <property type="entry name" value="Rhomboid"/>
    <property type="match status" value="1"/>
</dbReference>
<dbReference type="GO" id="GO:0016020">
    <property type="term" value="C:membrane"/>
    <property type="evidence" value="ECO:0007669"/>
    <property type="project" value="UniProtKB-SubCell"/>
</dbReference>
<evidence type="ECO:0000259" key="8">
    <source>
        <dbReference type="Pfam" id="PF01694"/>
    </source>
</evidence>
<accession>A0A6I6JVT4</accession>
<evidence type="ECO:0000256" key="1">
    <source>
        <dbReference type="ARBA" id="ARBA00004141"/>
    </source>
</evidence>